<reference evidence="3" key="1">
    <citation type="submission" date="2016-10" db="EMBL/GenBank/DDBJ databases">
        <authorList>
            <person name="Benchimol M."/>
            <person name="Almeida L.G."/>
            <person name="Vasconcelos A.T."/>
            <person name="Perreira-Neves A."/>
            <person name="Rosa I.A."/>
            <person name="Tasca T."/>
            <person name="Bogo M.R."/>
            <person name="de Souza W."/>
        </authorList>
    </citation>
    <scope>NUCLEOTIDE SEQUENCE [LARGE SCALE GENOMIC DNA]</scope>
    <source>
        <strain evidence="3">K</strain>
    </source>
</reference>
<proteinExistence type="predicted"/>
<keyword evidence="4" id="KW-1185">Reference proteome</keyword>
<organism evidence="3 4">
    <name type="scientific">Tritrichomonas foetus</name>
    <dbReference type="NCBI Taxonomy" id="1144522"/>
    <lineage>
        <taxon>Eukaryota</taxon>
        <taxon>Metamonada</taxon>
        <taxon>Parabasalia</taxon>
        <taxon>Tritrichomonadida</taxon>
        <taxon>Tritrichomonadidae</taxon>
        <taxon>Tritrichomonas</taxon>
    </lineage>
</organism>
<feature type="transmembrane region" description="Helical" evidence="2">
    <location>
        <begin position="444"/>
        <end position="465"/>
    </location>
</feature>
<dbReference type="PANTHER" id="PTHR16861:SF4">
    <property type="entry name" value="SH3 DOMAIN PROTEIN (AFU_ORTHOLOGUE AFUA_1G13610)"/>
    <property type="match status" value="1"/>
</dbReference>
<protein>
    <submittedName>
        <fullName evidence="3">Uncharacterized protein</fullName>
    </submittedName>
</protein>
<evidence type="ECO:0000313" key="3">
    <source>
        <dbReference type="EMBL" id="OHT11060.1"/>
    </source>
</evidence>
<dbReference type="SUPFAM" id="SSF51126">
    <property type="entry name" value="Pectin lyase-like"/>
    <property type="match status" value="1"/>
</dbReference>
<evidence type="ECO:0000313" key="4">
    <source>
        <dbReference type="Proteomes" id="UP000179807"/>
    </source>
</evidence>
<accession>A0A1J4KMP0</accession>
<sequence>MLNLSLVSLIISSGSHSPLFAHTARYSSASSYSTLSLTRCLFTRQFSPIVFTKEGAPLNLNVIDSEFARFLDSAIQLNSAFGNWIDQDRTTDCSTDDNCRPIITCPHAKLINTKFHDFSSDRLVGSAFGAKHSTMVTIERCSFWNVHCTVDNGAGILFTDVDKSVTMTSTCFSECSTSLESKKGRIHTFDLLTKDALSISQCSVFKCGEGQSFDVAVCGGGKAMNIEKFNSSYNTLSNGGAALTITHKAISIFKMKFLHFQDCGESYTQFKIGPEKDLSNNAATFSIENSNFINLKSDSFIDIEASDLKKISYSYSLANCVLTLHDTFVAGCDYCPIYSSSRKNVKVISVTNCVSNCEWKNQNDQKPDGWKVEAKPTPLKIEGLLGTGNTCNPNAKPVPPVETPDKPNPDPDDPKTADPGDENQGTDDGSQGNGGGSKLSGGEIAGIVIGVLVAVGIVIGVVVFLKIRKNKVSTSA</sequence>
<evidence type="ECO:0000256" key="2">
    <source>
        <dbReference type="SAM" id="Phobius"/>
    </source>
</evidence>
<keyword evidence="2" id="KW-0472">Membrane</keyword>
<comment type="caution">
    <text evidence="3">The sequence shown here is derived from an EMBL/GenBank/DDBJ whole genome shotgun (WGS) entry which is preliminary data.</text>
</comment>
<dbReference type="PANTHER" id="PTHR16861">
    <property type="entry name" value="GLYCOPROTEIN 38"/>
    <property type="match status" value="1"/>
</dbReference>
<evidence type="ECO:0000256" key="1">
    <source>
        <dbReference type="SAM" id="MobiDB-lite"/>
    </source>
</evidence>
<keyword evidence="2" id="KW-0812">Transmembrane</keyword>
<keyword evidence="2" id="KW-1133">Transmembrane helix</keyword>
<name>A0A1J4KMP0_9EUKA</name>
<dbReference type="EMBL" id="MLAK01000594">
    <property type="protein sequence ID" value="OHT11060.1"/>
    <property type="molecule type" value="Genomic_DNA"/>
</dbReference>
<feature type="region of interest" description="Disordered" evidence="1">
    <location>
        <begin position="384"/>
        <end position="437"/>
    </location>
</feature>
<dbReference type="GeneID" id="94826316"/>
<dbReference type="InterPro" id="IPR011050">
    <property type="entry name" value="Pectin_lyase_fold/virulence"/>
</dbReference>
<dbReference type="AlphaFoldDB" id="A0A1J4KMP0"/>
<dbReference type="VEuPathDB" id="TrichDB:TRFO_03965"/>
<feature type="compositionally biased region" description="Basic and acidic residues" evidence="1">
    <location>
        <begin position="403"/>
        <end position="418"/>
    </location>
</feature>
<gene>
    <name evidence="3" type="ORF">TRFO_03965</name>
</gene>
<dbReference type="RefSeq" id="XP_068364196.1">
    <property type="nucleotide sequence ID" value="XM_068491612.1"/>
</dbReference>
<dbReference type="Proteomes" id="UP000179807">
    <property type="component" value="Unassembled WGS sequence"/>
</dbReference>